<sequence length="79" mass="9010">MIGSTSSCPSSDPDNWEKIPGSNQAYRPRGEKEPIFEKDRGGDRSHGGSAWKKWDKAKDWEKGRQRNGTYDVNGKRLRD</sequence>
<feature type="region of interest" description="Disordered" evidence="1">
    <location>
        <begin position="1"/>
        <end position="79"/>
    </location>
</feature>
<evidence type="ECO:0000313" key="2">
    <source>
        <dbReference type="EMBL" id="TBW44109.1"/>
    </source>
</evidence>
<dbReference type="Proteomes" id="UP000313645">
    <property type="component" value="Unassembled WGS sequence"/>
</dbReference>
<reference evidence="2 3" key="1">
    <citation type="submission" date="2019-02" db="EMBL/GenBank/DDBJ databases">
        <title>Marinobacter halodurans sp. nov., a marine bacterium isolated from sea tidal flat.</title>
        <authorList>
            <person name="Yoo Y."/>
            <person name="Lee D.W."/>
            <person name="Kim B.S."/>
            <person name="Kim J.-J."/>
        </authorList>
    </citation>
    <scope>NUCLEOTIDE SEQUENCE [LARGE SCALE GENOMIC DNA]</scope>
    <source>
        <strain evidence="2 3">YJ-S3-2</strain>
    </source>
</reference>
<keyword evidence="3" id="KW-1185">Reference proteome</keyword>
<gene>
    <name evidence="2" type="ORF">EZI54_23890</name>
</gene>
<comment type="caution">
    <text evidence="2">The sequence shown here is derived from an EMBL/GenBank/DDBJ whole genome shotgun (WGS) entry which is preliminary data.</text>
</comment>
<evidence type="ECO:0000313" key="3">
    <source>
        <dbReference type="Proteomes" id="UP000313645"/>
    </source>
</evidence>
<organism evidence="2 3">
    <name type="scientific">Marinobacter halodurans</name>
    <dbReference type="NCBI Taxonomy" id="2528979"/>
    <lineage>
        <taxon>Bacteria</taxon>
        <taxon>Pseudomonadati</taxon>
        <taxon>Pseudomonadota</taxon>
        <taxon>Gammaproteobacteria</taxon>
        <taxon>Pseudomonadales</taxon>
        <taxon>Marinobacteraceae</taxon>
        <taxon>Marinobacter</taxon>
    </lineage>
</organism>
<name>A0ABY1ZF44_9GAMM</name>
<accession>A0ABY1ZF44</accession>
<evidence type="ECO:0008006" key="4">
    <source>
        <dbReference type="Google" id="ProtNLM"/>
    </source>
</evidence>
<evidence type="ECO:0000256" key="1">
    <source>
        <dbReference type="SAM" id="MobiDB-lite"/>
    </source>
</evidence>
<feature type="compositionally biased region" description="Polar residues" evidence="1">
    <location>
        <begin position="1"/>
        <end position="13"/>
    </location>
</feature>
<proteinExistence type="predicted"/>
<feature type="compositionally biased region" description="Basic and acidic residues" evidence="1">
    <location>
        <begin position="28"/>
        <end position="64"/>
    </location>
</feature>
<protein>
    <recommendedName>
        <fullName evidence="4">Novel toxin 21 domain-containing protein</fullName>
    </recommendedName>
</protein>
<dbReference type="EMBL" id="SJDL01000150">
    <property type="protein sequence ID" value="TBW44109.1"/>
    <property type="molecule type" value="Genomic_DNA"/>
</dbReference>